<accession>A0A0K0MNI8</accession>
<protein>
    <submittedName>
        <fullName evidence="1">Uncharacterized protein</fullName>
    </submittedName>
</protein>
<name>A0A0K0MNI8_PECCA</name>
<dbReference type="AlphaFoldDB" id="A0A0K0MNI8"/>
<reference evidence="1" key="1">
    <citation type="journal article" date="2015" name="Environ. Microbiol.">
        <title>Plasmids from the gut microbiome of cabbage root fly larvae encode SaxA that catalyses the conversion of the plant toxin 2-phenylethyl isothiocyanate.</title>
        <authorList>
            <person name="Welte C.U."/>
            <person name="de Graaf R.M."/>
            <person name="van den Bosch T.J."/>
            <person name="Op den Camp H.J."/>
            <person name="van Dam N.M."/>
            <person name="Jetten M.S."/>
        </authorList>
    </citation>
    <scope>NUCLEOTIDE SEQUENCE</scope>
    <source>
        <plasmid evidence="1">Drgb1</plasmid>
    </source>
</reference>
<gene>
    <name evidence="1" type="ORF">pA_00031</name>
</gene>
<dbReference type="EMBL" id="KP942676">
    <property type="protein sequence ID" value="AKG47471.1"/>
    <property type="molecule type" value="Genomic_DNA"/>
</dbReference>
<sequence length="123" mass="13710">MLVGVDMKISWQSKATIYRKSTQTNVYGEPVLFFAGKSPVGFVKFIESYDKSSVRADSSASKGKVDIDLFDAVLVFPKTANLKIDDVLLIESVKLEVKRVHNRFGLRGKPGHYEVGANLWVSQ</sequence>
<evidence type="ECO:0000313" key="1">
    <source>
        <dbReference type="EMBL" id="AKG47471.1"/>
    </source>
</evidence>
<organism evidence="1">
    <name type="scientific">Pectobacterium carotovorum</name>
    <name type="common">Erwinia carotovora</name>
    <dbReference type="NCBI Taxonomy" id="554"/>
    <lineage>
        <taxon>Bacteria</taxon>
        <taxon>Pseudomonadati</taxon>
        <taxon>Pseudomonadota</taxon>
        <taxon>Gammaproteobacteria</taxon>
        <taxon>Enterobacterales</taxon>
        <taxon>Pectobacteriaceae</taxon>
        <taxon>Pectobacterium</taxon>
    </lineage>
</organism>
<geneLocation type="plasmid" evidence="1">
    <name>Drgb1</name>
</geneLocation>
<reference evidence="1" key="2">
    <citation type="submission" date="2015-03" db="EMBL/GenBank/DDBJ databases">
        <authorList>
            <person name="Welte C."/>
            <person name="de Graaf R."/>
            <person name="van den Bosch T.J.M."/>
            <person name="Op den Camp H."/>
            <person name="van Dam N."/>
            <person name="Jetten M."/>
        </authorList>
    </citation>
    <scope>NUCLEOTIDE SEQUENCE</scope>
    <source>
        <plasmid evidence="1">Drgb1</plasmid>
    </source>
</reference>
<keyword evidence="1" id="KW-0614">Plasmid</keyword>
<proteinExistence type="predicted"/>